<evidence type="ECO:0000313" key="3">
    <source>
        <dbReference type="Proteomes" id="UP000295252"/>
    </source>
</evidence>
<organism evidence="2 3">
    <name type="scientific">Coffea canephora</name>
    <name type="common">Robusta coffee</name>
    <dbReference type="NCBI Taxonomy" id="49390"/>
    <lineage>
        <taxon>Eukaryota</taxon>
        <taxon>Viridiplantae</taxon>
        <taxon>Streptophyta</taxon>
        <taxon>Embryophyta</taxon>
        <taxon>Tracheophyta</taxon>
        <taxon>Spermatophyta</taxon>
        <taxon>Magnoliopsida</taxon>
        <taxon>eudicotyledons</taxon>
        <taxon>Gunneridae</taxon>
        <taxon>Pentapetalae</taxon>
        <taxon>asterids</taxon>
        <taxon>lamiids</taxon>
        <taxon>Gentianales</taxon>
        <taxon>Rubiaceae</taxon>
        <taxon>Ixoroideae</taxon>
        <taxon>Gardenieae complex</taxon>
        <taxon>Bertiereae - Coffeeae clade</taxon>
        <taxon>Coffeeae</taxon>
        <taxon>Coffea</taxon>
    </lineage>
</organism>
<feature type="transmembrane region" description="Helical" evidence="1">
    <location>
        <begin position="219"/>
        <end position="243"/>
    </location>
</feature>
<dbReference type="AlphaFoldDB" id="A0A068V6Y2"/>
<sequence>MASSSSESISLCKILSESRSIIREHPHHFRVLTILFLFPLSLCSIIYVIIQPTFSPHTQSNSTYTTYNPILYLLFTLLYTISVTLFSLCAVASISYSTYRAIYKEPLNLVESIKSIYNSFWPMVSTIIVLELIFASIFIPFMVLVLLVYKRFYLSGVENISSLSSYFLIVIILISLVFIALLIYFQVNWILAYVVVVVESKWGYEPLQRSVSLIKGNRGVALSIMMYFGLISGAFFWCLYGTGWSRWAFFLYAILASICQSFILLGNCVATVVLYVHCRDVHEGLPIKNAKNCPLLK</sequence>
<dbReference type="OMA" id="ESRWGFA"/>
<feature type="transmembrane region" description="Helical" evidence="1">
    <location>
        <begin position="166"/>
        <end position="198"/>
    </location>
</feature>
<dbReference type="EMBL" id="HG739204">
    <property type="protein sequence ID" value="CDP16292.1"/>
    <property type="molecule type" value="Genomic_DNA"/>
</dbReference>
<keyword evidence="1" id="KW-0472">Membrane</keyword>
<feature type="transmembrane region" description="Helical" evidence="1">
    <location>
        <begin position="70"/>
        <end position="99"/>
    </location>
</feature>
<evidence type="ECO:0000313" key="2">
    <source>
        <dbReference type="EMBL" id="CDP16292.1"/>
    </source>
</evidence>
<dbReference type="STRING" id="49390.A0A068V6Y2"/>
<dbReference type="InParanoid" id="A0A068V6Y2"/>
<evidence type="ECO:0000256" key="1">
    <source>
        <dbReference type="SAM" id="Phobius"/>
    </source>
</evidence>
<dbReference type="PANTHER" id="PTHR33133:SF47">
    <property type="match status" value="1"/>
</dbReference>
<dbReference type="OrthoDB" id="1300834at2759"/>
<gene>
    <name evidence="2" type="ORF">GSCOC_T00018070001</name>
</gene>
<keyword evidence="1" id="KW-0812">Transmembrane</keyword>
<feature type="transmembrane region" description="Helical" evidence="1">
    <location>
        <begin position="249"/>
        <end position="276"/>
    </location>
</feature>
<dbReference type="Proteomes" id="UP000295252">
    <property type="component" value="Chromosome III"/>
</dbReference>
<name>A0A068V6Y2_COFCA</name>
<keyword evidence="3" id="KW-1185">Reference proteome</keyword>
<feature type="transmembrane region" description="Helical" evidence="1">
    <location>
        <begin position="120"/>
        <end position="146"/>
    </location>
</feature>
<proteinExistence type="predicted"/>
<feature type="transmembrane region" description="Helical" evidence="1">
    <location>
        <begin position="29"/>
        <end position="50"/>
    </location>
</feature>
<reference evidence="3" key="1">
    <citation type="journal article" date="2014" name="Science">
        <title>The coffee genome provides insight into the convergent evolution of caffeine biosynthesis.</title>
        <authorList>
            <person name="Denoeud F."/>
            <person name="Carretero-Paulet L."/>
            <person name="Dereeper A."/>
            <person name="Droc G."/>
            <person name="Guyot R."/>
            <person name="Pietrella M."/>
            <person name="Zheng C."/>
            <person name="Alberti A."/>
            <person name="Anthony F."/>
            <person name="Aprea G."/>
            <person name="Aury J.M."/>
            <person name="Bento P."/>
            <person name="Bernard M."/>
            <person name="Bocs S."/>
            <person name="Campa C."/>
            <person name="Cenci A."/>
            <person name="Combes M.C."/>
            <person name="Crouzillat D."/>
            <person name="Da Silva C."/>
            <person name="Daddiego L."/>
            <person name="De Bellis F."/>
            <person name="Dussert S."/>
            <person name="Garsmeur O."/>
            <person name="Gayraud T."/>
            <person name="Guignon V."/>
            <person name="Jahn K."/>
            <person name="Jamilloux V."/>
            <person name="Joet T."/>
            <person name="Labadie K."/>
            <person name="Lan T."/>
            <person name="Leclercq J."/>
            <person name="Lepelley M."/>
            <person name="Leroy T."/>
            <person name="Li L.T."/>
            <person name="Librado P."/>
            <person name="Lopez L."/>
            <person name="Munoz A."/>
            <person name="Noel B."/>
            <person name="Pallavicini A."/>
            <person name="Perrotta G."/>
            <person name="Poncet V."/>
            <person name="Pot D."/>
            <person name="Priyono X."/>
            <person name="Rigoreau M."/>
            <person name="Rouard M."/>
            <person name="Rozas J."/>
            <person name="Tranchant-Dubreuil C."/>
            <person name="VanBuren R."/>
            <person name="Zhang Q."/>
            <person name="Andrade A.C."/>
            <person name="Argout X."/>
            <person name="Bertrand B."/>
            <person name="de Kochko A."/>
            <person name="Graziosi G."/>
            <person name="Henry R.J."/>
            <person name="Jayarama X."/>
            <person name="Ming R."/>
            <person name="Nagai C."/>
            <person name="Rounsley S."/>
            <person name="Sankoff D."/>
            <person name="Giuliano G."/>
            <person name="Albert V.A."/>
            <person name="Wincker P."/>
            <person name="Lashermes P."/>
        </authorList>
    </citation>
    <scope>NUCLEOTIDE SEQUENCE [LARGE SCALE GENOMIC DNA]</scope>
    <source>
        <strain evidence="3">cv. DH200-94</strain>
    </source>
</reference>
<dbReference type="Gramene" id="CDP16292">
    <property type="protein sequence ID" value="CDP16292"/>
    <property type="gene ID" value="GSCOC_T00018070001"/>
</dbReference>
<dbReference type="PhylomeDB" id="A0A068V6Y2"/>
<protein>
    <submittedName>
        <fullName evidence="2">Uncharacterized protein</fullName>
    </submittedName>
</protein>
<accession>A0A068V6Y2</accession>
<dbReference type="PANTHER" id="PTHR33133">
    <property type="entry name" value="OS08G0107100 PROTEIN-RELATED"/>
    <property type="match status" value="1"/>
</dbReference>
<keyword evidence="1" id="KW-1133">Transmembrane helix</keyword>